<dbReference type="InterPro" id="IPR007822">
    <property type="entry name" value="LANC-like"/>
</dbReference>
<accession>A0ABS3X873</accession>
<dbReference type="SUPFAM" id="SSF158745">
    <property type="entry name" value="LanC-like"/>
    <property type="match status" value="1"/>
</dbReference>
<reference evidence="1 2" key="1">
    <citation type="submission" date="2020-11" db="EMBL/GenBank/DDBJ databases">
        <title>Streptomyces spirodelae sp. nov., isolated from duckweed.</title>
        <authorList>
            <person name="Saimee Y."/>
            <person name="Duangmal K."/>
        </authorList>
    </citation>
    <scope>NUCLEOTIDE SEQUENCE [LARGE SCALE GENOMIC DNA]</scope>
    <source>
        <strain evidence="1 2">S16-07</strain>
    </source>
</reference>
<dbReference type="EMBL" id="JADKMA010000025">
    <property type="protein sequence ID" value="MBO8191580.1"/>
    <property type="molecule type" value="Genomic_DNA"/>
</dbReference>
<dbReference type="SMART" id="SM01260">
    <property type="entry name" value="LANC_like"/>
    <property type="match status" value="1"/>
</dbReference>
<protein>
    <submittedName>
        <fullName evidence="1">Lanthionine synthetase C family protein</fullName>
    </submittedName>
</protein>
<dbReference type="InterPro" id="IPR033889">
    <property type="entry name" value="LanC"/>
</dbReference>
<proteinExistence type="predicted"/>
<gene>
    <name evidence="1" type="ORF">ITI46_07720</name>
</gene>
<dbReference type="PRINTS" id="PR01950">
    <property type="entry name" value="LANCSUPER"/>
</dbReference>
<organism evidence="1 2">
    <name type="scientific">Streptomyces oryzae</name>
    <dbReference type="NCBI Taxonomy" id="1434886"/>
    <lineage>
        <taxon>Bacteria</taxon>
        <taxon>Bacillati</taxon>
        <taxon>Actinomycetota</taxon>
        <taxon>Actinomycetes</taxon>
        <taxon>Kitasatosporales</taxon>
        <taxon>Streptomycetaceae</taxon>
        <taxon>Streptomyces</taxon>
    </lineage>
</organism>
<evidence type="ECO:0000313" key="2">
    <source>
        <dbReference type="Proteomes" id="UP001519064"/>
    </source>
</evidence>
<sequence>MTAPRHADEARDIAAQVFDRLADPEATAADTGIPAAPHISLRDPLWEDLSLSSGCPGVSLAFTGRTTPGPDDAARAHAYLVRAMRATAATAHAPGGIYTGPGAVAFAVLLAHRATGGYRSALGRLDDHQRRLVRRALPEVRDTPATTNGEFEVVRGMSGIGRYLLARREQCEEELRLVLTYLTQMAHGDITHRGHRVPRWWTWAAPKLGQEAEMPDGHLNLGLSHGVAGPLALLSLAWQQGAVVDGQREAIEQLVGLLEQWAYDSPAGPLWPQHLTLEDWQGGPESAPPRQRPSWCYGAPGISRAVQLAGFALGNAEWLDLAHRSLLPFLTTDPDSWSIDNSNLCHGWSGMMHLLAVLNESIADKRLTDLADDMAARTLAQFHPHYRFGFRATLTNAPQGDIPAFLEGAAGTALALDAYAHGRTTTDWDMALLVA</sequence>
<evidence type="ECO:0000313" key="1">
    <source>
        <dbReference type="EMBL" id="MBO8191580.1"/>
    </source>
</evidence>
<dbReference type="Gene3D" id="1.50.10.20">
    <property type="match status" value="1"/>
</dbReference>
<dbReference type="PRINTS" id="PR01955">
    <property type="entry name" value="LANCFRANKIA"/>
</dbReference>
<dbReference type="Pfam" id="PF05147">
    <property type="entry name" value="LANC_like"/>
    <property type="match status" value="1"/>
</dbReference>
<name>A0ABS3X873_9ACTN</name>
<dbReference type="CDD" id="cd04793">
    <property type="entry name" value="LanC"/>
    <property type="match status" value="1"/>
</dbReference>
<comment type="caution">
    <text evidence="1">The sequence shown here is derived from an EMBL/GenBank/DDBJ whole genome shotgun (WGS) entry which is preliminary data.</text>
</comment>
<dbReference type="Proteomes" id="UP001519064">
    <property type="component" value="Unassembled WGS sequence"/>
</dbReference>
<keyword evidence="2" id="KW-1185">Reference proteome</keyword>
<dbReference type="RefSeq" id="WP_209238677.1">
    <property type="nucleotide sequence ID" value="NZ_JADKMA010000025.1"/>
</dbReference>